<gene>
    <name evidence="1" type="ORF">IE53DRAFT_249926</name>
</gene>
<organism evidence="1 2">
    <name type="scientific">Violaceomyces palustris</name>
    <dbReference type="NCBI Taxonomy" id="1673888"/>
    <lineage>
        <taxon>Eukaryota</taxon>
        <taxon>Fungi</taxon>
        <taxon>Dikarya</taxon>
        <taxon>Basidiomycota</taxon>
        <taxon>Ustilaginomycotina</taxon>
        <taxon>Ustilaginomycetes</taxon>
        <taxon>Violaceomycetales</taxon>
        <taxon>Violaceomycetaceae</taxon>
        <taxon>Violaceomyces</taxon>
    </lineage>
</organism>
<sequence length="492" mass="53694">MASSNDLSVVPPSLIRSLSNQFPTLTIIPSWLSQSVISVKQAAGSRSLSDAELLSRVRQRLLASDMSAFSMSPTLPDNVPSHVDGWVGAGPRKAVMVQIVSILDIGVSAQSQLDVAEARKAAKTMLGGEAMLDPSGSAPGSTVNTTDLGDVEPPASLQGDDPMADFYAQEDEAGRPATVFSRKMLRMELSDGHNKVLAPAFEHKRIANLDMNSMQLGCKLLLRGAKIRHGHILLSPSCVTVLGGRVDDLADRFEDSLINKLRAKLGKGPIEPGKKSEPTSQPHSNLEDFVPDLDEDEEEALMEAEMAPPRPSLPKSSKSSGSKPTLENEVSCRFFPNAQGQATNQLEGHFQATNQTVSTLNSWKDEDLEFDHDDDILAQASESLLQGVEAQTSRVSSHRSDFDSAGFSRKARKSPRTIPSEDKTETEYIHRSEGTSSFDDGQEKEPIILFSDEEDDRPSRVKTQERNKRIRGKNWPKTNKDDPIVIESSPEP</sequence>
<evidence type="ECO:0000313" key="2">
    <source>
        <dbReference type="Proteomes" id="UP000245626"/>
    </source>
</evidence>
<accession>A0ACD0P3T9</accession>
<protein>
    <submittedName>
        <fullName evidence="1">Uncharacterized protein</fullName>
    </submittedName>
</protein>
<proteinExistence type="predicted"/>
<name>A0ACD0P3T9_9BASI</name>
<reference evidence="1 2" key="1">
    <citation type="journal article" date="2018" name="Mol. Biol. Evol.">
        <title>Broad Genomic Sampling Reveals a Smut Pathogenic Ancestry of the Fungal Clade Ustilaginomycotina.</title>
        <authorList>
            <person name="Kijpornyongpan T."/>
            <person name="Mondo S.J."/>
            <person name="Barry K."/>
            <person name="Sandor L."/>
            <person name="Lee J."/>
            <person name="Lipzen A."/>
            <person name="Pangilinan J."/>
            <person name="LaButti K."/>
            <person name="Hainaut M."/>
            <person name="Henrissat B."/>
            <person name="Grigoriev I.V."/>
            <person name="Spatafora J.W."/>
            <person name="Aime M.C."/>
        </authorList>
    </citation>
    <scope>NUCLEOTIDE SEQUENCE [LARGE SCALE GENOMIC DNA]</scope>
    <source>
        <strain evidence="1 2">SA 807</strain>
    </source>
</reference>
<keyword evidence="2" id="KW-1185">Reference proteome</keyword>
<dbReference type="Proteomes" id="UP000245626">
    <property type="component" value="Unassembled WGS sequence"/>
</dbReference>
<evidence type="ECO:0000313" key="1">
    <source>
        <dbReference type="EMBL" id="PWN52793.1"/>
    </source>
</evidence>
<dbReference type="EMBL" id="KZ819757">
    <property type="protein sequence ID" value="PWN52793.1"/>
    <property type="molecule type" value="Genomic_DNA"/>
</dbReference>